<name>A0A1H3YQ80_9GAMM</name>
<evidence type="ECO:0000313" key="2">
    <source>
        <dbReference type="EMBL" id="SEA13537.1"/>
    </source>
</evidence>
<feature type="domain" description="DUF6316" evidence="1">
    <location>
        <begin position="9"/>
        <end position="58"/>
    </location>
</feature>
<sequence>MQQYRAGEEGQPLPPRSDRFYKVGDDWYFQVRGGACFGPFTCRGEAERAVRIYFSHSQDTDATPAGNGAVIHPFGSLRAKRWRKQFR</sequence>
<evidence type="ECO:0000313" key="3">
    <source>
        <dbReference type="Proteomes" id="UP000198658"/>
    </source>
</evidence>
<protein>
    <recommendedName>
        <fullName evidence="1">DUF6316 domain-containing protein</fullName>
    </recommendedName>
</protein>
<dbReference type="RefSeq" id="WP_091387599.1">
    <property type="nucleotide sequence ID" value="NZ_FNQO01000002.1"/>
</dbReference>
<dbReference type="AlphaFoldDB" id="A0A1H3YQ80"/>
<proteinExistence type="predicted"/>
<accession>A0A1H3YQ80</accession>
<dbReference type="Pfam" id="PF19837">
    <property type="entry name" value="DUF6316"/>
    <property type="match status" value="1"/>
</dbReference>
<evidence type="ECO:0000259" key="1">
    <source>
        <dbReference type="Pfam" id="PF19837"/>
    </source>
</evidence>
<reference evidence="3" key="1">
    <citation type="submission" date="2016-10" db="EMBL/GenBank/DDBJ databases">
        <authorList>
            <person name="Varghese N."/>
            <person name="Submissions S."/>
        </authorList>
    </citation>
    <scope>NUCLEOTIDE SEQUENCE [LARGE SCALE GENOMIC DNA]</scope>
    <source>
        <strain evidence="3">CGMCC 1.10657</strain>
    </source>
</reference>
<gene>
    <name evidence="2" type="ORF">SAMN05216562_1907</name>
</gene>
<dbReference type="EMBL" id="FNQO01000002">
    <property type="protein sequence ID" value="SEA13537.1"/>
    <property type="molecule type" value="Genomic_DNA"/>
</dbReference>
<dbReference type="Proteomes" id="UP000198658">
    <property type="component" value="Unassembled WGS sequence"/>
</dbReference>
<keyword evidence="3" id="KW-1185">Reference proteome</keyword>
<organism evidence="2 3">
    <name type="scientific">Microbulbifer marinus</name>
    <dbReference type="NCBI Taxonomy" id="658218"/>
    <lineage>
        <taxon>Bacteria</taxon>
        <taxon>Pseudomonadati</taxon>
        <taxon>Pseudomonadota</taxon>
        <taxon>Gammaproteobacteria</taxon>
        <taxon>Cellvibrionales</taxon>
        <taxon>Microbulbiferaceae</taxon>
        <taxon>Microbulbifer</taxon>
    </lineage>
</organism>
<dbReference type="OrthoDB" id="6199386at2"/>
<dbReference type="InterPro" id="IPR045630">
    <property type="entry name" value="DUF6316"/>
</dbReference>